<organism evidence="3">
    <name type="scientific">Shewanella oncorhynchi</name>
    <dbReference type="NCBI Taxonomy" id="2726434"/>
    <lineage>
        <taxon>Bacteria</taxon>
        <taxon>Pseudomonadati</taxon>
        <taxon>Pseudomonadota</taxon>
        <taxon>Gammaproteobacteria</taxon>
        <taxon>Alteromonadales</taxon>
        <taxon>Shewanellaceae</taxon>
        <taxon>Shewanella</taxon>
    </lineage>
</organism>
<dbReference type="EMBL" id="CP132914">
    <property type="protein sequence ID" value="WMB71383.1"/>
    <property type="molecule type" value="Genomic_DNA"/>
</dbReference>
<proteinExistence type="predicted"/>
<evidence type="ECO:0000256" key="1">
    <source>
        <dbReference type="SAM" id="Coils"/>
    </source>
</evidence>
<keyword evidence="1" id="KW-0175">Coiled coil</keyword>
<evidence type="ECO:0000313" key="2">
    <source>
        <dbReference type="EMBL" id="WMB71383.1"/>
    </source>
</evidence>
<name>A0AA50Q4N8_9GAMM</name>
<protein>
    <submittedName>
        <fullName evidence="3">Uncharacterized protein</fullName>
    </submittedName>
</protein>
<reference evidence="3" key="1">
    <citation type="submission" date="2023-08" db="EMBL/GenBank/DDBJ databases">
        <title>Complete genome sequence of Shewanella oncorhynchi Z-P2, a siderophore putrebactin-producing bacterium.</title>
        <authorList>
            <person name="Zhang Y."/>
        </authorList>
    </citation>
    <scope>NUCLEOTIDE SEQUENCE</scope>
    <source>
        <strain evidence="3">Z-P2</strain>
    </source>
</reference>
<dbReference type="GeneID" id="301340147"/>
<dbReference type="AlphaFoldDB" id="A0AA50Q4N8"/>
<feature type="coiled-coil region" evidence="1">
    <location>
        <begin position="22"/>
        <end position="49"/>
    </location>
</feature>
<evidence type="ECO:0000313" key="3">
    <source>
        <dbReference type="EMBL" id="WMB74769.1"/>
    </source>
</evidence>
<dbReference type="RefSeq" id="WP_113941495.1">
    <property type="nucleotide sequence ID" value="NZ_CP132914.1"/>
</dbReference>
<sequence length="104" mass="11444">MKQLSLSERLKQFATDQDDLSRRGEKNLAAEAAQEIDTLTAERGQLAMQVDKLKTFISTQALPNLFVLSNDYPQCLGIESAITDANELLKICGQEKSVTNGGKQ</sequence>
<accession>A0AA50Q4N8</accession>
<gene>
    <name evidence="3" type="ORF">RA178_09310</name>
    <name evidence="2" type="ORF">RA178_13150</name>
</gene>
<dbReference type="EMBL" id="CP132914">
    <property type="protein sequence ID" value="WMB74769.1"/>
    <property type="molecule type" value="Genomic_DNA"/>
</dbReference>
<dbReference type="KEGG" id="sog:RA178_09310"/>
<dbReference type="Proteomes" id="UP001236800">
    <property type="component" value="Chromosome"/>
</dbReference>
<dbReference type="KEGG" id="sog:RA178_13150"/>